<comment type="caution">
    <text evidence="1">The sequence shown here is derived from an EMBL/GenBank/DDBJ whole genome shotgun (WGS) entry which is preliminary data.</text>
</comment>
<evidence type="ECO:0000313" key="1">
    <source>
        <dbReference type="EMBL" id="KAA6351454.1"/>
    </source>
</evidence>
<protein>
    <submittedName>
        <fullName evidence="1">Putative Tau-tubulin kinase 1</fullName>
    </submittedName>
</protein>
<name>A0A5J4SZJ8_9EUKA</name>
<reference evidence="1 2" key="1">
    <citation type="submission" date="2019-03" db="EMBL/GenBank/DDBJ databases">
        <title>Single cell metagenomics reveals metabolic interactions within the superorganism composed of flagellate Streblomastix strix and complex community of Bacteroidetes bacteria on its surface.</title>
        <authorList>
            <person name="Treitli S.C."/>
            <person name="Kolisko M."/>
            <person name="Husnik F."/>
            <person name="Keeling P."/>
            <person name="Hampl V."/>
        </authorList>
    </citation>
    <scope>NUCLEOTIDE SEQUENCE [LARGE SCALE GENOMIC DNA]</scope>
    <source>
        <strain evidence="1">ST1C</strain>
    </source>
</reference>
<dbReference type="GO" id="GO:0016301">
    <property type="term" value="F:kinase activity"/>
    <property type="evidence" value="ECO:0007669"/>
    <property type="project" value="UniProtKB-KW"/>
</dbReference>
<dbReference type="InterPro" id="IPR011009">
    <property type="entry name" value="Kinase-like_dom_sf"/>
</dbReference>
<keyword evidence="1" id="KW-0808">Transferase</keyword>
<dbReference type="SUPFAM" id="SSF56112">
    <property type="entry name" value="Protein kinase-like (PK-like)"/>
    <property type="match status" value="1"/>
</dbReference>
<proteinExistence type="predicted"/>
<keyword evidence="1" id="KW-0418">Kinase</keyword>
<dbReference type="InterPro" id="IPR050235">
    <property type="entry name" value="CK1_Ser-Thr_kinase"/>
</dbReference>
<dbReference type="Proteomes" id="UP000324800">
    <property type="component" value="Unassembled WGS sequence"/>
</dbReference>
<sequence length="154" mass="17863">MCYTAKKQCIETLNHFAIGNSQNNIGRFYLVDFGLCKKLNEHDGVIVKPQCKGCFRGSLTYASLNAHQQIELGRNDDLMSLLYILVEFYNGTLPWSECEDMDKIEKMKKFYCGQHLLKHHPRQFLEIESYILSLDYDIDPNYELLTSLLQQAAL</sequence>
<feature type="non-terminal residue" evidence="1">
    <location>
        <position position="154"/>
    </location>
</feature>
<dbReference type="PANTHER" id="PTHR11909">
    <property type="entry name" value="CASEIN KINASE-RELATED"/>
    <property type="match status" value="1"/>
</dbReference>
<dbReference type="AlphaFoldDB" id="A0A5J4SZJ8"/>
<gene>
    <name evidence="1" type="ORF">EZS28_051842</name>
</gene>
<dbReference type="EMBL" id="SNRW01039633">
    <property type="protein sequence ID" value="KAA6351454.1"/>
    <property type="molecule type" value="Genomic_DNA"/>
</dbReference>
<accession>A0A5J4SZJ8</accession>
<dbReference type="OrthoDB" id="5979581at2759"/>
<dbReference type="Gene3D" id="1.10.510.10">
    <property type="entry name" value="Transferase(Phosphotransferase) domain 1"/>
    <property type="match status" value="1"/>
</dbReference>
<evidence type="ECO:0000313" key="2">
    <source>
        <dbReference type="Proteomes" id="UP000324800"/>
    </source>
</evidence>
<organism evidence="1 2">
    <name type="scientific">Streblomastix strix</name>
    <dbReference type="NCBI Taxonomy" id="222440"/>
    <lineage>
        <taxon>Eukaryota</taxon>
        <taxon>Metamonada</taxon>
        <taxon>Preaxostyla</taxon>
        <taxon>Oxymonadida</taxon>
        <taxon>Streblomastigidae</taxon>
        <taxon>Streblomastix</taxon>
    </lineage>
</organism>